<evidence type="ECO:0000313" key="3">
    <source>
        <dbReference type="Proteomes" id="UP001362999"/>
    </source>
</evidence>
<accession>A0AAW0CYM6</accession>
<keyword evidence="1" id="KW-0732">Signal</keyword>
<sequence>MSILQSLYCLAVAAAILPVLLLSTQNYANGEYNPSTSIFDYWFVRSEEPLGQVERVCWIALLLLAAQTVTAAEAIKFIFDPEEVLHILRNKVQKSGQQYADKRRMQPLQRKQEIYQYDLMRLRLQQVCGALRAQIFADAVFWMALYVDWVDPLGKAKLQIPINRHLVRNLLLAQAQFWTWLVIERDSRGEFLYLCLSQAGNDEPLSIEVAGSPRTSKNRPPWIGLDIGRIMDTYLEMLTTMFMSRAHRVRMIEIRAQVFAQWAAVFYHVGDRRKGQWEKREDGMLSGSSEREWRENSLEASPKVSKLHEGKVLTIRGQDDKLLLMVIAETLPHLRTTALPVFSALYPEEIYPVNSAEPGYSYCAVHKSIYNGYSEQGTGAPDVHPNLVAREAVLVVTRYICTQLW</sequence>
<keyword evidence="3" id="KW-1185">Reference proteome</keyword>
<dbReference type="AlphaFoldDB" id="A0AAW0CYM6"/>
<organism evidence="2 3">
    <name type="scientific">Favolaschia claudopus</name>
    <dbReference type="NCBI Taxonomy" id="2862362"/>
    <lineage>
        <taxon>Eukaryota</taxon>
        <taxon>Fungi</taxon>
        <taxon>Dikarya</taxon>
        <taxon>Basidiomycota</taxon>
        <taxon>Agaricomycotina</taxon>
        <taxon>Agaricomycetes</taxon>
        <taxon>Agaricomycetidae</taxon>
        <taxon>Agaricales</taxon>
        <taxon>Marasmiineae</taxon>
        <taxon>Mycenaceae</taxon>
        <taxon>Favolaschia</taxon>
    </lineage>
</organism>
<comment type="caution">
    <text evidence="2">The sequence shown here is derived from an EMBL/GenBank/DDBJ whole genome shotgun (WGS) entry which is preliminary data.</text>
</comment>
<dbReference type="EMBL" id="JAWWNJ010000011">
    <property type="protein sequence ID" value="KAK7044991.1"/>
    <property type="molecule type" value="Genomic_DNA"/>
</dbReference>
<evidence type="ECO:0000256" key="1">
    <source>
        <dbReference type="SAM" id="SignalP"/>
    </source>
</evidence>
<proteinExistence type="predicted"/>
<feature type="signal peptide" evidence="1">
    <location>
        <begin position="1"/>
        <end position="30"/>
    </location>
</feature>
<gene>
    <name evidence="2" type="ORF">R3P38DRAFT_2766530</name>
</gene>
<name>A0AAW0CYM6_9AGAR</name>
<protein>
    <submittedName>
        <fullName evidence="2">Uncharacterized protein</fullName>
    </submittedName>
</protein>
<reference evidence="2 3" key="1">
    <citation type="journal article" date="2024" name="J Genomics">
        <title>Draft genome sequencing and assembly of Favolaschia claudopus CIRM-BRFM 2984 isolated from oak limbs.</title>
        <authorList>
            <person name="Navarro D."/>
            <person name="Drula E."/>
            <person name="Chaduli D."/>
            <person name="Cazenave R."/>
            <person name="Ahrendt S."/>
            <person name="Wang J."/>
            <person name="Lipzen A."/>
            <person name="Daum C."/>
            <person name="Barry K."/>
            <person name="Grigoriev I.V."/>
            <person name="Favel A."/>
            <person name="Rosso M.N."/>
            <person name="Martin F."/>
        </authorList>
    </citation>
    <scope>NUCLEOTIDE SEQUENCE [LARGE SCALE GENOMIC DNA]</scope>
    <source>
        <strain evidence="2 3">CIRM-BRFM 2984</strain>
    </source>
</reference>
<dbReference type="Proteomes" id="UP001362999">
    <property type="component" value="Unassembled WGS sequence"/>
</dbReference>
<feature type="chain" id="PRO_5043821868" evidence="1">
    <location>
        <begin position="31"/>
        <end position="405"/>
    </location>
</feature>
<evidence type="ECO:0000313" key="2">
    <source>
        <dbReference type="EMBL" id="KAK7044991.1"/>
    </source>
</evidence>